<dbReference type="RefSeq" id="WP_110266197.1">
    <property type="nucleotide sequence ID" value="NZ_CAKZQT010000001.1"/>
</dbReference>
<keyword evidence="2" id="KW-0067">ATP-binding</keyword>
<dbReference type="InterPro" id="IPR002611">
    <property type="entry name" value="IstB_ATP-bd"/>
</dbReference>
<dbReference type="AlphaFoldDB" id="A0A318E3U6"/>
<evidence type="ECO:0000313" key="2">
    <source>
        <dbReference type="EMBL" id="PXV65818.1"/>
    </source>
</evidence>
<dbReference type="InterPro" id="IPR003593">
    <property type="entry name" value="AAA+_ATPase"/>
</dbReference>
<evidence type="ECO:0000259" key="1">
    <source>
        <dbReference type="SMART" id="SM00382"/>
    </source>
</evidence>
<dbReference type="GO" id="GO:0006260">
    <property type="term" value="P:DNA replication"/>
    <property type="evidence" value="ECO:0007669"/>
    <property type="project" value="TreeGrafter"/>
</dbReference>
<dbReference type="SUPFAM" id="SSF52540">
    <property type="entry name" value="P-loop containing nucleoside triphosphate hydrolases"/>
    <property type="match status" value="1"/>
</dbReference>
<accession>A0A318E3U6</accession>
<dbReference type="OrthoDB" id="9773429at2"/>
<keyword evidence="2" id="KW-0547">Nucleotide-binding</keyword>
<evidence type="ECO:0000313" key="3">
    <source>
        <dbReference type="Proteomes" id="UP000248330"/>
    </source>
</evidence>
<feature type="domain" description="AAA+ ATPase" evidence="1">
    <location>
        <begin position="116"/>
        <end position="248"/>
    </location>
</feature>
<dbReference type="CDD" id="cd00009">
    <property type="entry name" value="AAA"/>
    <property type="match status" value="1"/>
</dbReference>
<dbReference type="SMART" id="SM00382">
    <property type="entry name" value="AAA"/>
    <property type="match status" value="1"/>
</dbReference>
<dbReference type="PANTHER" id="PTHR30050:SF4">
    <property type="entry name" value="ATP-BINDING PROTEIN RV3427C IN INSERTION SEQUENCE-RELATED"/>
    <property type="match status" value="1"/>
</dbReference>
<dbReference type="Pfam" id="PF01695">
    <property type="entry name" value="IstB_IS21"/>
    <property type="match status" value="1"/>
</dbReference>
<protein>
    <submittedName>
        <fullName evidence="2">Phage DNA replication protein (Predicted replicative helicase loader)</fullName>
    </submittedName>
</protein>
<keyword evidence="2" id="KW-0378">Hydrolase</keyword>
<name>A0A318E3U6_9GAMM</name>
<reference evidence="2 3" key="1">
    <citation type="submission" date="2018-04" db="EMBL/GenBank/DDBJ databases">
        <title>Genomic Encyclopedia of Type Strains, Phase IV (KMG-IV): sequencing the most valuable type-strain genomes for metagenomic binning, comparative biology and taxonomic classification.</title>
        <authorList>
            <person name="Goeker M."/>
        </authorList>
    </citation>
    <scope>NUCLEOTIDE SEQUENCE [LARGE SCALE GENOMIC DNA]</scope>
    <source>
        <strain evidence="2 3">DSM 104150</strain>
    </source>
</reference>
<organism evidence="2 3">
    <name type="scientific">Sinimarinibacterium flocculans</name>
    <dbReference type="NCBI Taxonomy" id="985250"/>
    <lineage>
        <taxon>Bacteria</taxon>
        <taxon>Pseudomonadati</taxon>
        <taxon>Pseudomonadota</taxon>
        <taxon>Gammaproteobacteria</taxon>
        <taxon>Nevskiales</taxon>
        <taxon>Nevskiaceae</taxon>
        <taxon>Sinimarinibacterium</taxon>
    </lineage>
</organism>
<dbReference type="GO" id="GO:0005524">
    <property type="term" value="F:ATP binding"/>
    <property type="evidence" value="ECO:0007669"/>
    <property type="project" value="InterPro"/>
</dbReference>
<sequence>MAAFSLFAASRGEYPERQGHRVCPTHGDFSVREFLGERGEVIGVLRESCPECEAERAKEREQRDLAEKIRAGTATAKIPPRFVHADLSSMQIDPDNRAAVAKVQDYAQLWPGQRRTGESLILLGPVGTGKTHAGIALLKHAITVGVSARYATVNEMLGDIRDTWSRRSGAETEKDVIRHFADVALLMLDEIGATAGTEHERAIVFDVLDRRYRNMRPTILAGNVTVAELGRVLDARAVDRLRETSRIVLFSGKSRRQREAA</sequence>
<keyword evidence="2" id="KW-0347">Helicase</keyword>
<dbReference type="Gene3D" id="3.40.50.300">
    <property type="entry name" value="P-loop containing nucleotide triphosphate hydrolases"/>
    <property type="match status" value="1"/>
</dbReference>
<dbReference type="Proteomes" id="UP000248330">
    <property type="component" value="Unassembled WGS sequence"/>
</dbReference>
<proteinExistence type="predicted"/>
<dbReference type="PANTHER" id="PTHR30050">
    <property type="entry name" value="CHROMOSOMAL REPLICATION INITIATOR PROTEIN DNAA"/>
    <property type="match status" value="1"/>
</dbReference>
<dbReference type="EMBL" id="QICN01000009">
    <property type="protein sequence ID" value="PXV65818.1"/>
    <property type="molecule type" value="Genomic_DNA"/>
</dbReference>
<keyword evidence="3" id="KW-1185">Reference proteome</keyword>
<comment type="caution">
    <text evidence="2">The sequence shown here is derived from an EMBL/GenBank/DDBJ whole genome shotgun (WGS) entry which is preliminary data.</text>
</comment>
<dbReference type="InterPro" id="IPR027417">
    <property type="entry name" value="P-loop_NTPase"/>
</dbReference>
<gene>
    <name evidence="2" type="ORF">C8D93_109198</name>
</gene>
<dbReference type="GO" id="GO:0004386">
    <property type="term" value="F:helicase activity"/>
    <property type="evidence" value="ECO:0007669"/>
    <property type="project" value="UniProtKB-KW"/>
</dbReference>